<accession>A0A1A6GLH7</accession>
<dbReference type="STRING" id="56216.A0A1A6GLH7"/>
<keyword evidence="1" id="KW-0812">Transmembrane</keyword>
<dbReference type="OrthoDB" id="10529413at2759"/>
<evidence type="ECO:0000256" key="1">
    <source>
        <dbReference type="SAM" id="Phobius"/>
    </source>
</evidence>
<dbReference type="EMBL" id="LZPO01087148">
    <property type="protein sequence ID" value="OBS67138.1"/>
    <property type="molecule type" value="Genomic_DNA"/>
</dbReference>
<keyword evidence="1" id="KW-0472">Membrane</keyword>
<protein>
    <submittedName>
        <fullName evidence="2">Uncharacterized protein</fullName>
    </submittedName>
</protein>
<feature type="non-terminal residue" evidence="2">
    <location>
        <position position="153"/>
    </location>
</feature>
<dbReference type="PANTHER" id="PTHR20952:SF0">
    <property type="entry name" value="ADP-RIBOSYLATION FACTOR-LIKE PROTEIN 6-INTERACTING PROTEIN 1"/>
    <property type="match status" value="1"/>
</dbReference>
<sequence length="153" mass="17133">IAVKSLGLVLRLLASVKGDRVTSNPLRLHLGVGNNSSSNLLAADTADLEKQRLVSRPSWVWSVLFLITLCDHLCWWVLSALCLSCLAGYLVPILAPRIFSSSKWTTKEQQIFHDTCSNPVKTSAGLWKHFFLLKEEEPKMYLITTVLSLVRLL</sequence>
<feature type="transmembrane region" description="Helical" evidence="1">
    <location>
        <begin position="59"/>
        <end position="91"/>
    </location>
</feature>
<dbReference type="InterPro" id="IPR052114">
    <property type="entry name" value="ER_autophagy_membrane_reg"/>
</dbReference>
<evidence type="ECO:0000313" key="2">
    <source>
        <dbReference type="EMBL" id="OBS67138.1"/>
    </source>
</evidence>
<proteinExistence type="predicted"/>
<dbReference type="PANTHER" id="PTHR20952">
    <property type="entry name" value="ADP-RIBOSYLATION-LIKE FACTOR 6-INTERACTING PROTEIN"/>
    <property type="match status" value="1"/>
</dbReference>
<reference evidence="2 3" key="1">
    <citation type="submission" date="2016-06" db="EMBL/GenBank/DDBJ databases">
        <title>The Draft Genome Sequence and Annotation of the Desert Woodrat Neotoma lepida.</title>
        <authorList>
            <person name="Campbell M."/>
            <person name="Oakeson K.F."/>
            <person name="Yandell M."/>
            <person name="Halpert J.R."/>
            <person name="Dearing D."/>
        </authorList>
    </citation>
    <scope>NUCLEOTIDE SEQUENCE [LARGE SCALE GENOMIC DNA]</scope>
    <source>
        <strain evidence="2">417</strain>
        <tissue evidence="2">Liver</tissue>
    </source>
</reference>
<dbReference type="Proteomes" id="UP000092124">
    <property type="component" value="Unassembled WGS sequence"/>
</dbReference>
<evidence type="ECO:0000313" key="3">
    <source>
        <dbReference type="Proteomes" id="UP000092124"/>
    </source>
</evidence>
<dbReference type="AlphaFoldDB" id="A0A1A6GLH7"/>
<comment type="caution">
    <text evidence="2">The sequence shown here is derived from an EMBL/GenBank/DDBJ whole genome shotgun (WGS) entry which is preliminary data.</text>
</comment>
<keyword evidence="3" id="KW-1185">Reference proteome</keyword>
<dbReference type="GO" id="GO:0005784">
    <property type="term" value="C:Sec61 translocon complex"/>
    <property type="evidence" value="ECO:0007669"/>
    <property type="project" value="TreeGrafter"/>
</dbReference>
<feature type="non-terminal residue" evidence="2">
    <location>
        <position position="1"/>
    </location>
</feature>
<name>A0A1A6GLH7_NEOLE</name>
<dbReference type="GO" id="GO:0006613">
    <property type="term" value="P:cotranslational protein targeting to membrane"/>
    <property type="evidence" value="ECO:0007669"/>
    <property type="project" value="TreeGrafter"/>
</dbReference>
<keyword evidence="1" id="KW-1133">Transmembrane helix</keyword>
<organism evidence="2 3">
    <name type="scientific">Neotoma lepida</name>
    <name type="common">Desert woodrat</name>
    <dbReference type="NCBI Taxonomy" id="56216"/>
    <lineage>
        <taxon>Eukaryota</taxon>
        <taxon>Metazoa</taxon>
        <taxon>Chordata</taxon>
        <taxon>Craniata</taxon>
        <taxon>Vertebrata</taxon>
        <taxon>Euteleostomi</taxon>
        <taxon>Mammalia</taxon>
        <taxon>Eutheria</taxon>
        <taxon>Euarchontoglires</taxon>
        <taxon>Glires</taxon>
        <taxon>Rodentia</taxon>
        <taxon>Myomorpha</taxon>
        <taxon>Muroidea</taxon>
        <taxon>Cricetidae</taxon>
        <taxon>Neotominae</taxon>
        <taxon>Neotoma</taxon>
    </lineage>
</organism>
<gene>
    <name evidence="2" type="ORF">A6R68_04321</name>
</gene>